<sequence length="200" mass="22256">MILLIAVAAGIGASLIRSWILHTKLQEIHIKSIWLVLFAFLPQWLAFNFSPTREIIPDSWIPLILLGSQLLLLVFVWQNRDLPGIKVMGLGLLLNFVVIALNHGFMPLSPETAQKLIPAGVTADLAIGERVEYGKDILLQVSDTNLWFLSDIFVLPKWFTNRAAFSLGDIFISVGAFLLLWSLGDSSPIHSLEVENAEDI</sequence>
<dbReference type="Proteomes" id="UP000064249">
    <property type="component" value="Unassembled WGS sequence"/>
</dbReference>
<evidence type="ECO:0000256" key="1">
    <source>
        <dbReference type="SAM" id="Phobius"/>
    </source>
</evidence>
<keyword evidence="1" id="KW-1133">Transmembrane helix</keyword>
<feature type="transmembrane region" description="Helical" evidence="1">
    <location>
        <begin position="28"/>
        <end position="47"/>
    </location>
</feature>
<keyword evidence="1" id="KW-0812">Transmembrane</keyword>
<dbReference type="InterPro" id="IPR035168">
    <property type="entry name" value="DUF5317"/>
</dbReference>
<dbReference type="EMBL" id="LGFU01000040">
    <property type="protein sequence ID" value="KUK46315.1"/>
    <property type="molecule type" value="Genomic_DNA"/>
</dbReference>
<feature type="transmembrane region" description="Helical" evidence="1">
    <location>
        <begin position="84"/>
        <end position="105"/>
    </location>
</feature>
<proteinExistence type="predicted"/>
<feature type="transmembrane region" description="Helical" evidence="1">
    <location>
        <begin position="163"/>
        <end position="183"/>
    </location>
</feature>
<organism evidence="2 3">
    <name type="scientific">Anaerolinea thermophila</name>
    <dbReference type="NCBI Taxonomy" id="167964"/>
    <lineage>
        <taxon>Bacteria</taxon>
        <taxon>Bacillati</taxon>
        <taxon>Chloroflexota</taxon>
        <taxon>Anaerolineae</taxon>
        <taxon>Anaerolineales</taxon>
        <taxon>Anaerolineaceae</taxon>
        <taxon>Anaerolinea</taxon>
    </lineage>
</organism>
<feature type="transmembrane region" description="Helical" evidence="1">
    <location>
        <begin position="59"/>
        <end position="78"/>
    </location>
</feature>
<accession>A0A117LGR4</accession>
<comment type="caution">
    <text evidence="2">The sequence shown here is derived from an EMBL/GenBank/DDBJ whole genome shotgun (WGS) entry which is preliminary data.</text>
</comment>
<gene>
    <name evidence="2" type="ORF">XD73_0810</name>
</gene>
<dbReference type="Pfam" id="PF17248">
    <property type="entry name" value="DUF5317"/>
    <property type="match status" value="1"/>
</dbReference>
<keyword evidence="1" id="KW-0472">Membrane</keyword>
<protein>
    <submittedName>
        <fullName evidence="2">Putative membrane protein</fullName>
    </submittedName>
</protein>
<evidence type="ECO:0000313" key="2">
    <source>
        <dbReference type="EMBL" id="KUK46315.1"/>
    </source>
</evidence>
<dbReference type="AlphaFoldDB" id="A0A117LGR4"/>
<evidence type="ECO:0000313" key="3">
    <source>
        <dbReference type="Proteomes" id="UP000064249"/>
    </source>
</evidence>
<name>A0A117LGR4_9CHLR</name>
<reference evidence="2 3" key="1">
    <citation type="journal article" date="2015" name="MBio">
        <title>Genome-Resolved Metagenomic Analysis Reveals Roles for Candidate Phyla and Other Microbial Community Members in Biogeochemical Transformations in Oil Reservoirs.</title>
        <authorList>
            <person name="Hu P."/>
            <person name="Tom L."/>
            <person name="Singh A."/>
            <person name="Thomas B.C."/>
            <person name="Baker B.J."/>
            <person name="Piceno Y.M."/>
            <person name="Andersen G.L."/>
            <person name="Banfield J.F."/>
        </authorList>
    </citation>
    <scope>NUCLEOTIDE SEQUENCE [LARGE SCALE GENOMIC DNA]</scope>
    <source>
        <strain evidence="2">46_16</strain>
    </source>
</reference>